<proteinExistence type="predicted"/>
<sequence>MRSLQSIGSLYKERREVCSVIEIRAFVVCYRAKEKGEKICGIIDAVDNFRLIIQVSSIDDREYRRRRNTPESREATF</sequence>
<gene>
    <name evidence="2" type="ORF">KSMBR1_2661</name>
    <name evidence="1" type="ORF">kustc1049</name>
</gene>
<dbReference type="Proteomes" id="UP000221734">
    <property type="component" value="Chromosome Kuenenia_stuttgartiensis_MBR1"/>
</dbReference>
<evidence type="ECO:0000313" key="3">
    <source>
        <dbReference type="Proteomes" id="UP000221734"/>
    </source>
</evidence>
<evidence type="ECO:0000313" key="1">
    <source>
        <dbReference type="EMBL" id="CAJ71794.1"/>
    </source>
</evidence>
<name>Q1PX42_KUEST</name>
<keyword evidence="3" id="KW-1185">Reference proteome</keyword>
<reference evidence="2" key="3">
    <citation type="submission" date="2017-10" db="EMBL/GenBank/DDBJ databases">
        <authorList>
            <person name="Banno H."/>
            <person name="Chua N.-H."/>
        </authorList>
    </citation>
    <scope>NUCLEOTIDE SEQUENCE [LARGE SCALE GENOMIC DNA]</scope>
    <source>
        <strain evidence="2">Kuenenia_mbr1_ru-nijmegen</strain>
    </source>
</reference>
<accession>Q1PX42</accession>
<organism evidence="1">
    <name type="scientific">Kuenenia stuttgartiensis</name>
    <dbReference type="NCBI Taxonomy" id="174633"/>
    <lineage>
        <taxon>Bacteria</taxon>
        <taxon>Pseudomonadati</taxon>
        <taxon>Planctomycetota</taxon>
        <taxon>Candidatus Brocadiia</taxon>
        <taxon>Candidatus Brocadiales</taxon>
        <taxon>Candidatus Brocadiaceae</taxon>
        <taxon>Candidatus Kuenenia</taxon>
    </lineage>
</organism>
<reference evidence="3" key="4">
    <citation type="submission" date="2017-10" db="EMBL/GenBank/DDBJ databases">
        <authorList>
            <person name="Frank J."/>
        </authorList>
    </citation>
    <scope>NUCLEOTIDE SEQUENCE [LARGE SCALE GENOMIC DNA]</scope>
</reference>
<reference evidence="1" key="2">
    <citation type="submission" date="2006-01" db="EMBL/GenBank/DDBJ databases">
        <authorList>
            <person name="Genoscope"/>
        </authorList>
    </citation>
    <scope>NUCLEOTIDE SEQUENCE</scope>
</reference>
<protein>
    <submittedName>
        <fullName evidence="1">Uncharacterized protein</fullName>
    </submittedName>
</protein>
<reference evidence="1" key="1">
    <citation type="journal article" date="2006" name="Nature">
        <title>Deciphering the evolution and metabolism of an anammox bacterium from a community genome.</title>
        <authorList>
            <person name="Strous M."/>
            <person name="Pelletier E."/>
            <person name="Mangenot S."/>
            <person name="Rattei T."/>
            <person name="Lehner A."/>
            <person name="Taylor M.W."/>
            <person name="Horn M."/>
            <person name="Daims H."/>
            <person name="Bartol-Mavel D."/>
            <person name="Wincker P."/>
            <person name="Barbe V."/>
            <person name="Fonknechten N."/>
            <person name="Vallenet D."/>
            <person name="Segurens B."/>
            <person name="Schenowitz-Truong C."/>
            <person name="Medigue C."/>
            <person name="Collingro A."/>
            <person name="Snel B."/>
            <person name="Dutilh B.E."/>
            <person name="OpDenCamp H.J.M."/>
            <person name="vanDerDrift C."/>
            <person name="Cirpus I."/>
            <person name="vanDePas-Schoonen K.T."/>
            <person name="Harhangi H.R."/>
            <person name="vanNiftrik L."/>
            <person name="Schmid M."/>
            <person name="Keltjens J."/>
            <person name="vanDeVossenberg J."/>
            <person name="Kartal B."/>
            <person name="Meier H."/>
            <person name="Frishman D."/>
            <person name="Huynen M.A."/>
            <person name="Mewes H."/>
            <person name="Weissenbach J."/>
            <person name="Jetten M.S.M."/>
            <person name="Wagner M."/>
            <person name="LePaslier D."/>
        </authorList>
    </citation>
    <scope>NUCLEOTIDE SEQUENCE</scope>
</reference>
<dbReference type="EMBL" id="CT573073">
    <property type="protein sequence ID" value="CAJ71794.1"/>
    <property type="molecule type" value="Genomic_DNA"/>
</dbReference>
<evidence type="ECO:0000313" key="2">
    <source>
        <dbReference type="EMBL" id="SOH05148.1"/>
    </source>
</evidence>
<dbReference type="KEGG" id="kst:KSMBR1_2661"/>
<dbReference type="EMBL" id="LT934425">
    <property type="protein sequence ID" value="SOH05148.1"/>
    <property type="molecule type" value="Genomic_DNA"/>
</dbReference>
<dbReference type="AlphaFoldDB" id="Q1PX42"/>